<dbReference type="AlphaFoldDB" id="A0A1J1HFH5"/>
<organism evidence="1 2">
    <name type="scientific">Clunio marinus</name>
    <dbReference type="NCBI Taxonomy" id="568069"/>
    <lineage>
        <taxon>Eukaryota</taxon>
        <taxon>Metazoa</taxon>
        <taxon>Ecdysozoa</taxon>
        <taxon>Arthropoda</taxon>
        <taxon>Hexapoda</taxon>
        <taxon>Insecta</taxon>
        <taxon>Pterygota</taxon>
        <taxon>Neoptera</taxon>
        <taxon>Endopterygota</taxon>
        <taxon>Diptera</taxon>
        <taxon>Nematocera</taxon>
        <taxon>Chironomoidea</taxon>
        <taxon>Chironomidae</taxon>
        <taxon>Clunio</taxon>
    </lineage>
</organism>
<dbReference type="EMBL" id="CVRI01000002">
    <property type="protein sequence ID" value="CRK86744.1"/>
    <property type="molecule type" value="Genomic_DNA"/>
</dbReference>
<reference evidence="1 2" key="1">
    <citation type="submission" date="2015-04" db="EMBL/GenBank/DDBJ databases">
        <authorList>
            <person name="Syromyatnikov M.Y."/>
            <person name="Popov V.N."/>
        </authorList>
    </citation>
    <scope>NUCLEOTIDE SEQUENCE [LARGE SCALE GENOMIC DNA]</scope>
</reference>
<gene>
    <name evidence="1" type="ORF">CLUMA_CG000577</name>
</gene>
<evidence type="ECO:0000313" key="2">
    <source>
        <dbReference type="Proteomes" id="UP000183832"/>
    </source>
</evidence>
<accession>A0A1J1HFH5</accession>
<proteinExistence type="predicted"/>
<name>A0A1J1HFH5_9DIPT</name>
<sequence>MKSYIGENQLKLEKLDILIKWFDVCRELNVIFSHFLQPFVSESLRRQSEKQDKEFEVGKIDIN</sequence>
<protein>
    <submittedName>
        <fullName evidence="1">CLUMA_CG000577, isoform A</fullName>
    </submittedName>
</protein>
<keyword evidence="2" id="KW-1185">Reference proteome</keyword>
<dbReference type="Proteomes" id="UP000183832">
    <property type="component" value="Unassembled WGS sequence"/>
</dbReference>
<evidence type="ECO:0000313" key="1">
    <source>
        <dbReference type="EMBL" id="CRK86744.1"/>
    </source>
</evidence>